<gene>
    <name evidence="3" type="primary">LOC117649556</name>
</gene>
<dbReference type="RefSeq" id="XP_034248333.1">
    <property type="nucleotide sequence ID" value="XM_034392442.1"/>
</dbReference>
<sequence length="194" mass="20601">MYVTRYGTEENIYEEIGEVSAKRQAALEEEVRSVQSRHRRVLGELNLTVEAMLMPAHETTPSAATAEVQVQPRGPTPADDAPQHQQSRPYVPPAPDLLEDLLRNVGPTDELLSPAGCSLSMVATPAAPQSSPSQGSPSQTPLEQQHDSGFSGSGGSSAASLGGSLRRPPPPPPPTPSPYQSPAASLRSLDLEQY</sequence>
<dbReference type="KEGG" id="tpal:117649556"/>
<keyword evidence="2" id="KW-1185">Reference proteome</keyword>
<feature type="region of interest" description="Disordered" evidence="1">
    <location>
        <begin position="56"/>
        <end position="194"/>
    </location>
</feature>
<reference evidence="3" key="1">
    <citation type="submission" date="2025-08" db="UniProtKB">
        <authorList>
            <consortium name="RefSeq"/>
        </authorList>
    </citation>
    <scope>IDENTIFICATION</scope>
    <source>
        <tissue evidence="3">Total insect</tissue>
    </source>
</reference>
<protein>
    <submittedName>
        <fullName evidence="3">Protein EARLY FLOWERING 5-like</fullName>
    </submittedName>
</protein>
<proteinExistence type="predicted"/>
<dbReference type="Proteomes" id="UP000515158">
    <property type="component" value="Unplaced"/>
</dbReference>
<dbReference type="AlphaFoldDB" id="A0A6P8ZSV9"/>
<feature type="compositionally biased region" description="Low complexity" evidence="1">
    <location>
        <begin position="123"/>
        <end position="141"/>
    </location>
</feature>
<dbReference type="InParanoid" id="A0A6P8ZSV9"/>
<feature type="compositionally biased region" description="Pro residues" evidence="1">
    <location>
        <begin position="167"/>
        <end position="179"/>
    </location>
</feature>
<name>A0A6P8ZSV9_THRPL</name>
<accession>A0A6P8ZSV9</accession>
<dbReference type="GeneID" id="117649556"/>
<evidence type="ECO:0000313" key="3">
    <source>
        <dbReference type="RefSeq" id="XP_034248333.1"/>
    </source>
</evidence>
<evidence type="ECO:0000313" key="2">
    <source>
        <dbReference type="Proteomes" id="UP000515158"/>
    </source>
</evidence>
<evidence type="ECO:0000256" key="1">
    <source>
        <dbReference type="SAM" id="MobiDB-lite"/>
    </source>
</evidence>
<organism evidence="3">
    <name type="scientific">Thrips palmi</name>
    <name type="common">Melon thrips</name>
    <dbReference type="NCBI Taxonomy" id="161013"/>
    <lineage>
        <taxon>Eukaryota</taxon>
        <taxon>Metazoa</taxon>
        <taxon>Ecdysozoa</taxon>
        <taxon>Arthropoda</taxon>
        <taxon>Hexapoda</taxon>
        <taxon>Insecta</taxon>
        <taxon>Pterygota</taxon>
        <taxon>Neoptera</taxon>
        <taxon>Paraneoptera</taxon>
        <taxon>Thysanoptera</taxon>
        <taxon>Terebrantia</taxon>
        <taxon>Thripoidea</taxon>
        <taxon>Thripidae</taxon>
        <taxon>Thrips</taxon>
    </lineage>
</organism>
<feature type="compositionally biased region" description="Low complexity" evidence="1">
    <location>
        <begin position="156"/>
        <end position="165"/>
    </location>
</feature>
<dbReference type="OrthoDB" id="7987013at2759"/>